<gene>
    <name evidence="2" type="ORF">GX51_00491</name>
</gene>
<evidence type="ECO:0000313" key="3">
    <source>
        <dbReference type="Proteomes" id="UP000224080"/>
    </source>
</evidence>
<sequence>MLLIIRCIDANHPERIRSSCGASSTKPVKLWVPHEDAETIVNMPTPEVQNHSPPASPKIKTKNTSDDQLLNIKIKDKSDDQPLHISLKDTSNDEPLNINIEGITAVNTTITINTNDTHQLIPQ</sequence>
<dbReference type="AlphaFoldDB" id="A0A2B7XDR9"/>
<dbReference type="EMBL" id="PDNC01000003">
    <property type="protein sequence ID" value="PGH09804.1"/>
    <property type="molecule type" value="Genomic_DNA"/>
</dbReference>
<evidence type="ECO:0000256" key="1">
    <source>
        <dbReference type="SAM" id="MobiDB-lite"/>
    </source>
</evidence>
<organism evidence="2 3">
    <name type="scientific">Blastomyces parvus</name>
    <dbReference type="NCBI Taxonomy" id="2060905"/>
    <lineage>
        <taxon>Eukaryota</taxon>
        <taxon>Fungi</taxon>
        <taxon>Dikarya</taxon>
        <taxon>Ascomycota</taxon>
        <taxon>Pezizomycotina</taxon>
        <taxon>Eurotiomycetes</taxon>
        <taxon>Eurotiomycetidae</taxon>
        <taxon>Onygenales</taxon>
        <taxon>Ajellomycetaceae</taxon>
        <taxon>Blastomyces</taxon>
    </lineage>
</organism>
<accession>A0A2B7XDR9</accession>
<feature type="region of interest" description="Disordered" evidence="1">
    <location>
        <begin position="44"/>
        <end position="64"/>
    </location>
</feature>
<protein>
    <submittedName>
        <fullName evidence="2">Uncharacterized protein</fullName>
    </submittedName>
</protein>
<comment type="caution">
    <text evidence="2">The sequence shown here is derived from an EMBL/GenBank/DDBJ whole genome shotgun (WGS) entry which is preliminary data.</text>
</comment>
<proteinExistence type="predicted"/>
<evidence type="ECO:0000313" key="2">
    <source>
        <dbReference type="EMBL" id="PGH09804.1"/>
    </source>
</evidence>
<name>A0A2B7XDR9_9EURO</name>
<keyword evidence="3" id="KW-1185">Reference proteome</keyword>
<dbReference type="Proteomes" id="UP000224080">
    <property type="component" value="Unassembled WGS sequence"/>
</dbReference>
<reference evidence="2 3" key="1">
    <citation type="submission" date="2017-10" db="EMBL/GenBank/DDBJ databases">
        <title>Comparative genomics in systemic dimorphic fungi from Ajellomycetaceae.</title>
        <authorList>
            <person name="Munoz J.F."/>
            <person name="Mcewen J.G."/>
            <person name="Clay O.K."/>
            <person name="Cuomo C.A."/>
        </authorList>
    </citation>
    <scope>NUCLEOTIDE SEQUENCE [LARGE SCALE GENOMIC DNA]</scope>
    <source>
        <strain evidence="2 3">UAMH130</strain>
    </source>
</reference>